<organism evidence="5 6">
    <name type="scientific">Cellulomonas alba</name>
    <dbReference type="NCBI Taxonomy" id="3053467"/>
    <lineage>
        <taxon>Bacteria</taxon>
        <taxon>Bacillati</taxon>
        <taxon>Actinomycetota</taxon>
        <taxon>Actinomycetes</taxon>
        <taxon>Micrococcales</taxon>
        <taxon>Cellulomonadaceae</taxon>
        <taxon>Cellulomonas</taxon>
    </lineage>
</organism>
<dbReference type="InterPro" id="IPR029058">
    <property type="entry name" value="AB_hydrolase_fold"/>
</dbReference>
<evidence type="ECO:0000313" key="6">
    <source>
        <dbReference type="Proteomes" id="UP001529338"/>
    </source>
</evidence>
<dbReference type="PANTHER" id="PTHR42776:SF13">
    <property type="entry name" value="DIPEPTIDYL-PEPTIDASE 5"/>
    <property type="match status" value="1"/>
</dbReference>
<keyword evidence="6" id="KW-1185">Reference proteome</keyword>
<feature type="region of interest" description="Disordered" evidence="3">
    <location>
        <begin position="42"/>
        <end position="72"/>
    </location>
</feature>
<sequence>MSGLTLSPDGTRLVTAVATLDEKRTRYVTSLWEVDPAGERPARRLTRGAKGESSAAFTQDGDLLFTSARPGGDDDEPVPALWLLPRDGAEARVVAERKAGVGGVHVAREADVVLVTSDLLPSAKDAADDERLRGLRKERKVAAMLHDGYPIRHWDSDLGPDSPHLLAGRLPSSAPAAAGDEEPRVELTDLTAGQHNALVDQASAISPDGATVVTGWTRREARGDSRSVLVAIDVASGEQRVLVDNPDADLWHPVVSPDGAWVAFAHEAHSTPERAPRVTLRVVPLAGGEARTLGADWDRWPAEIGWLPDSSGLLVVADDDGRGPVFRVDLESGDVRRVTSDDAAFSDVRVSPDGRTGYAMRTSYAAPAHPVRIDLTSTEPVAAQPLRAPAPLPELPGRLTELETTVEDGRRVRAWLALPSGDGPHPLLLWVHGGPLNSWNAWSWRWNPWLLVAQGYAVLLPDPALSTGYGQDMIQAGWGQWGAAPFTDLMAITDATVARDDIDETRTAAMGGSFGGYMANWIAGHTDRFRAIVTHASLWALDQFGPTTDGAYYWERELSPEMARANSPHLHVERIVTPMLVVHGDKDYRVPIGEGLRLWYELVSRSGLAADDEGRTPHRFLFFPDENHWVLSPQHAVVWYGTVSAFLSEHVLDETIAYPEVLG</sequence>
<dbReference type="Gene3D" id="3.40.50.1820">
    <property type="entry name" value="alpha/beta hydrolase"/>
    <property type="match status" value="1"/>
</dbReference>
<dbReference type="EMBL" id="JAUCGQ010000001">
    <property type="protein sequence ID" value="MDM7854901.1"/>
    <property type="molecule type" value="Genomic_DNA"/>
</dbReference>
<dbReference type="RefSeq" id="WP_289455736.1">
    <property type="nucleotide sequence ID" value="NZ_JAUCGQ010000001.1"/>
</dbReference>
<evidence type="ECO:0000256" key="2">
    <source>
        <dbReference type="ARBA" id="ARBA00022801"/>
    </source>
</evidence>
<dbReference type="SUPFAM" id="SSF53474">
    <property type="entry name" value="alpha/beta-Hydrolases"/>
    <property type="match status" value="1"/>
</dbReference>
<dbReference type="PANTHER" id="PTHR42776">
    <property type="entry name" value="SERINE PEPTIDASE S9 FAMILY MEMBER"/>
    <property type="match status" value="1"/>
</dbReference>
<evidence type="ECO:0000313" key="5">
    <source>
        <dbReference type="EMBL" id="MDM7854901.1"/>
    </source>
</evidence>
<dbReference type="Gene3D" id="2.120.10.30">
    <property type="entry name" value="TolB, C-terminal domain"/>
    <property type="match status" value="2"/>
</dbReference>
<gene>
    <name evidence="5" type="ORF">QRT04_08160</name>
</gene>
<reference evidence="5 6" key="1">
    <citation type="submission" date="2023-06" db="EMBL/GenBank/DDBJ databases">
        <title>Cellulomonas sp. MW4 Whole genome sequence.</title>
        <authorList>
            <person name="Park S."/>
        </authorList>
    </citation>
    <scope>NUCLEOTIDE SEQUENCE [LARGE SCALE GENOMIC DNA]</scope>
    <source>
        <strain evidence="5 6">MW4</strain>
    </source>
</reference>
<evidence type="ECO:0000256" key="3">
    <source>
        <dbReference type="SAM" id="MobiDB-lite"/>
    </source>
</evidence>
<keyword evidence="1" id="KW-0732">Signal</keyword>
<protein>
    <submittedName>
        <fullName evidence="5">Prolyl oligopeptidase family serine peptidase</fullName>
    </submittedName>
</protein>
<dbReference type="Pfam" id="PF00326">
    <property type="entry name" value="Peptidase_S9"/>
    <property type="match status" value="1"/>
</dbReference>
<dbReference type="InterPro" id="IPR001375">
    <property type="entry name" value="Peptidase_S9_cat"/>
</dbReference>
<name>A0ABT7SFD0_9CELL</name>
<evidence type="ECO:0000259" key="4">
    <source>
        <dbReference type="Pfam" id="PF00326"/>
    </source>
</evidence>
<evidence type="ECO:0000256" key="1">
    <source>
        <dbReference type="ARBA" id="ARBA00022729"/>
    </source>
</evidence>
<accession>A0ABT7SFD0</accession>
<keyword evidence="2" id="KW-0378">Hydrolase</keyword>
<feature type="domain" description="Peptidase S9 prolyl oligopeptidase catalytic" evidence="4">
    <location>
        <begin position="442"/>
        <end position="651"/>
    </location>
</feature>
<comment type="caution">
    <text evidence="5">The sequence shown here is derived from an EMBL/GenBank/DDBJ whole genome shotgun (WGS) entry which is preliminary data.</text>
</comment>
<proteinExistence type="predicted"/>
<dbReference type="InterPro" id="IPR011042">
    <property type="entry name" value="6-blade_b-propeller_TolB-like"/>
</dbReference>
<dbReference type="SUPFAM" id="SSF82171">
    <property type="entry name" value="DPP6 N-terminal domain-like"/>
    <property type="match status" value="1"/>
</dbReference>
<dbReference type="Proteomes" id="UP001529338">
    <property type="component" value="Unassembled WGS sequence"/>
</dbReference>